<dbReference type="PANTHER" id="PTHR10763">
    <property type="entry name" value="CELL DIVISION CONTROL PROTEIN 6-RELATED"/>
    <property type="match status" value="1"/>
</dbReference>
<dbReference type="GO" id="GO:0005634">
    <property type="term" value="C:nucleus"/>
    <property type="evidence" value="ECO:0007669"/>
    <property type="project" value="TreeGrafter"/>
</dbReference>
<comment type="similarity">
    <text evidence="1">Belongs to the CDC6/cdc18 family.</text>
</comment>
<dbReference type="AlphaFoldDB" id="A0A914CA22"/>
<keyword evidence="5" id="KW-1185">Reference proteome</keyword>
<dbReference type="GO" id="GO:0005524">
    <property type="term" value="F:ATP binding"/>
    <property type="evidence" value="ECO:0007669"/>
    <property type="project" value="InterPro"/>
</dbReference>
<dbReference type="InterPro" id="IPR050311">
    <property type="entry name" value="ORC1/CDC6"/>
</dbReference>
<organism evidence="5 6">
    <name type="scientific">Acrobeloides nanus</name>
    <dbReference type="NCBI Taxonomy" id="290746"/>
    <lineage>
        <taxon>Eukaryota</taxon>
        <taxon>Metazoa</taxon>
        <taxon>Ecdysozoa</taxon>
        <taxon>Nematoda</taxon>
        <taxon>Chromadorea</taxon>
        <taxon>Rhabditida</taxon>
        <taxon>Tylenchina</taxon>
        <taxon>Cephalobomorpha</taxon>
        <taxon>Cephaloboidea</taxon>
        <taxon>Cephalobidae</taxon>
        <taxon>Acrobeloides</taxon>
    </lineage>
</organism>
<sequence length="281" mass="31378">MEIPHANKLSQEVDKCFLESKKTTIVILDEIDHLKSRNHAMLYSAFEWPHKTSGKAILIGIANSLDLIDRILPKLKLIGEPVVIAYEPYSKQQLVRILQHKLSESLMDPKAIELCAAKVAASTGDVRTALKVAQQALKQINDDKPNVLKPLNRDPSYETPKKNACKEVLSVMKKVYSSPLARAKIPLQPAVLLATFIRLVNNKRMKTINQDELFCAYLKVCKALKIPSLERDELLEALQVLETQSMIGIQGHRITFEVDVPQARAAIGNTELVSSIDSIPL</sequence>
<dbReference type="GO" id="GO:0033314">
    <property type="term" value="P:mitotic DNA replication checkpoint signaling"/>
    <property type="evidence" value="ECO:0007669"/>
    <property type="project" value="TreeGrafter"/>
</dbReference>
<feature type="domain" description="Cdc6 C-terminal" evidence="4">
    <location>
        <begin position="184"/>
        <end position="247"/>
    </location>
</feature>
<dbReference type="Gene3D" id="3.40.50.300">
    <property type="entry name" value="P-loop containing nucleotide triphosphate hydrolases"/>
    <property type="match status" value="1"/>
</dbReference>
<reference evidence="6" key="1">
    <citation type="submission" date="2022-11" db="UniProtKB">
        <authorList>
            <consortium name="WormBaseParasite"/>
        </authorList>
    </citation>
    <scope>IDENTIFICATION</scope>
</reference>
<dbReference type="PANTHER" id="PTHR10763:SF26">
    <property type="entry name" value="CELL DIVISION CONTROL PROTEIN 6 HOMOLOG"/>
    <property type="match status" value="1"/>
</dbReference>
<evidence type="ECO:0000256" key="2">
    <source>
        <dbReference type="ARBA" id="ARBA00022705"/>
    </source>
</evidence>
<keyword evidence="2" id="KW-0235">DNA replication</keyword>
<dbReference type="InterPro" id="IPR027417">
    <property type="entry name" value="P-loop_NTPase"/>
</dbReference>
<dbReference type="GO" id="GO:0003688">
    <property type="term" value="F:DNA replication origin binding"/>
    <property type="evidence" value="ECO:0007669"/>
    <property type="project" value="TreeGrafter"/>
</dbReference>
<dbReference type="InterPro" id="IPR036388">
    <property type="entry name" value="WH-like_DNA-bd_sf"/>
</dbReference>
<evidence type="ECO:0000256" key="1">
    <source>
        <dbReference type="ARBA" id="ARBA00006184"/>
    </source>
</evidence>
<dbReference type="Pfam" id="PF00004">
    <property type="entry name" value="AAA"/>
    <property type="match status" value="1"/>
</dbReference>
<dbReference type="Gene3D" id="1.10.8.60">
    <property type="match status" value="1"/>
</dbReference>
<evidence type="ECO:0000313" key="5">
    <source>
        <dbReference type="Proteomes" id="UP000887540"/>
    </source>
</evidence>
<dbReference type="InterPro" id="IPR036390">
    <property type="entry name" value="WH_DNA-bd_sf"/>
</dbReference>
<dbReference type="InterPro" id="IPR003959">
    <property type="entry name" value="ATPase_AAA_core"/>
</dbReference>
<protein>
    <submittedName>
        <fullName evidence="6">ATPase AAA-type core domain-containing protein</fullName>
    </submittedName>
</protein>
<evidence type="ECO:0000259" key="3">
    <source>
        <dbReference type="Pfam" id="PF00004"/>
    </source>
</evidence>
<dbReference type="GO" id="GO:0016887">
    <property type="term" value="F:ATP hydrolysis activity"/>
    <property type="evidence" value="ECO:0007669"/>
    <property type="project" value="InterPro"/>
</dbReference>
<name>A0A914CA22_9BILA</name>
<dbReference type="SUPFAM" id="SSF52540">
    <property type="entry name" value="P-loop containing nucleoside triphosphate hydrolases"/>
    <property type="match status" value="1"/>
</dbReference>
<proteinExistence type="inferred from homology"/>
<evidence type="ECO:0000313" key="6">
    <source>
        <dbReference type="WBParaSite" id="ACRNAN_Path_698.g2618.t1"/>
    </source>
</evidence>
<evidence type="ECO:0000259" key="4">
    <source>
        <dbReference type="Pfam" id="PF09079"/>
    </source>
</evidence>
<dbReference type="WBParaSite" id="ACRNAN_Path_698.g2618.t1">
    <property type="protein sequence ID" value="ACRNAN_Path_698.g2618.t1"/>
    <property type="gene ID" value="ACRNAN_Path_698.g2618"/>
</dbReference>
<accession>A0A914CA22</accession>
<dbReference type="Gene3D" id="1.10.10.10">
    <property type="entry name" value="Winged helix-like DNA-binding domain superfamily/Winged helix DNA-binding domain"/>
    <property type="match status" value="1"/>
</dbReference>
<dbReference type="InterPro" id="IPR015163">
    <property type="entry name" value="Cdc6_C"/>
</dbReference>
<dbReference type="Proteomes" id="UP000887540">
    <property type="component" value="Unplaced"/>
</dbReference>
<feature type="domain" description="ATPase AAA-type core" evidence="3">
    <location>
        <begin position="11"/>
        <end position="73"/>
    </location>
</feature>
<dbReference type="SUPFAM" id="SSF46785">
    <property type="entry name" value="Winged helix' DNA-binding domain"/>
    <property type="match status" value="1"/>
</dbReference>
<dbReference type="GO" id="GO:0006270">
    <property type="term" value="P:DNA replication initiation"/>
    <property type="evidence" value="ECO:0007669"/>
    <property type="project" value="TreeGrafter"/>
</dbReference>
<dbReference type="Pfam" id="PF09079">
    <property type="entry name" value="WHD_Cdc6"/>
    <property type="match status" value="1"/>
</dbReference>